<dbReference type="PROSITE" id="PS51257">
    <property type="entry name" value="PROKAR_LIPOPROTEIN"/>
    <property type="match status" value="1"/>
</dbReference>
<dbReference type="Pfam" id="PF07980">
    <property type="entry name" value="SusD_RagB"/>
    <property type="match status" value="1"/>
</dbReference>
<proteinExistence type="inferred from homology"/>
<keyword evidence="9" id="KW-1185">Reference proteome</keyword>
<comment type="caution">
    <text evidence="8">The sequence shown here is derived from an EMBL/GenBank/DDBJ whole genome shotgun (WGS) entry which is preliminary data.</text>
</comment>
<dbReference type="Proteomes" id="UP000260644">
    <property type="component" value="Unassembled WGS sequence"/>
</dbReference>
<evidence type="ECO:0000256" key="1">
    <source>
        <dbReference type="ARBA" id="ARBA00004442"/>
    </source>
</evidence>
<evidence type="ECO:0000259" key="6">
    <source>
        <dbReference type="Pfam" id="PF07980"/>
    </source>
</evidence>
<name>A0A3E1Y7J7_9BACT</name>
<dbReference type="AlphaFoldDB" id="A0A3E1Y7J7"/>
<sequence>MTIRYIKNSLILATLFLSGIFVSCNKQLDLSPIDQIDPSKAFRNVADLNGGLLGAYAGLKNNTIYNVSLITDECTRPTENNTGGGIATYRWQIHPSNTTVTSSFDENYIAIDRVNRVLSAINKVKVKADEEELRKQYHGELLALRAYCHLELLRSYAETYEPQAMGIAYMDSSYIGKPSRNSVAEVISFIERDLIAAKKLIPASFDDNSRITLTAVSAIQARAALYAKKWNDAITYATEAIDAIPLATSAQFPEIWKDNSQAEVIWKLKQVAGDDLIGNLYTNSGDVVLYAPSFELINLFDKTNDVRYKSYINDDPRAPGKSQYRVNKYKGTTQANLADIKLFRTGEMYLIRAEAMAEATGVSAGTNDLNELRAIRINGYTNQTFVDKAALILAIYDERFKELAFEGHRMFDLRRRNLPVTRNPEDAINASGAVLMNPGDKGYAFPIPDWETKANKNMKQNPAYLK</sequence>
<keyword evidence="4" id="KW-0472">Membrane</keyword>
<dbReference type="Pfam" id="PF14322">
    <property type="entry name" value="SusD-like_3"/>
    <property type="match status" value="1"/>
</dbReference>
<evidence type="ECO:0000259" key="7">
    <source>
        <dbReference type="Pfam" id="PF14322"/>
    </source>
</evidence>
<evidence type="ECO:0000256" key="3">
    <source>
        <dbReference type="ARBA" id="ARBA00022729"/>
    </source>
</evidence>
<dbReference type="Gene3D" id="1.25.40.390">
    <property type="match status" value="1"/>
</dbReference>
<evidence type="ECO:0000313" key="8">
    <source>
        <dbReference type="EMBL" id="RFS21071.1"/>
    </source>
</evidence>
<dbReference type="EMBL" id="QPMM01000009">
    <property type="protein sequence ID" value="RFS21071.1"/>
    <property type="molecule type" value="Genomic_DNA"/>
</dbReference>
<evidence type="ECO:0000256" key="2">
    <source>
        <dbReference type="ARBA" id="ARBA00006275"/>
    </source>
</evidence>
<gene>
    <name evidence="8" type="ORF">DVR12_17175</name>
</gene>
<accession>A0A3E1Y7J7</accession>
<dbReference type="InterPro" id="IPR033985">
    <property type="entry name" value="SusD-like_N"/>
</dbReference>
<comment type="similarity">
    <text evidence="2">Belongs to the SusD family.</text>
</comment>
<feature type="domain" description="SusD-like N-terminal" evidence="7">
    <location>
        <begin position="43"/>
        <end position="223"/>
    </location>
</feature>
<evidence type="ECO:0000256" key="5">
    <source>
        <dbReference type="ARBA" id="ARBA00023237"/>
    </source>
</evidence>
<comment type="subcellular location">
    <subcellularLocation>
        <location evidence="1">Cell outer membrane</location>
    </subcellularLocation>
</comment>
<dbReference type="GO" id="GO:0009279">
    <property type="term" value="C:cell outer membrane"/>
    <property type="evidence" value="ECO:0007669"/>
    <property type="project" value="UniProtKB-SubCell"/>
</dbReference>
<reference evidence="8 9" key="1">
    <citation type="submission" date="2018-07" db="EMBL/GenBank/DDBJ databases">
        <title>Chitinophaga K2CV101002-2 sp. nov., isolated from a monsoon evergreen broad-leaved forest soil.</title>
        <authorList>
            <person name="Lv Y."/>
        </authorList>
    </citation>
    <scope>NUCLEOTIDE SEQUENCE [LARGE SCALE GENOMIC DNA]</scope>
    <source>
        <strain evidence="8 9">GDMCC 1.1288</strain>
    </source>
</reference>
<dbReference type="RefSeq" id="WP_116977018.1">
    <property type="nucleotide sequence ID" value="NZ_QPMM01000009.1"/>
</dbReference>
<protein>
    <submittedName>
        <fullName evidence="8">RagB/SusD family nutrient uptake outer membrane protein</fullName>
    </submittedName>
</protein>
<dbReference type="OrthoDB" id="1080118at2"/>
<evidence type="ECO:0000256" key="4">
    <source>
        <dbReference type="ARBA" id="ARBA00023136"/>
    </source>
</evidence>
<dbReference type="SUPFAM" id="SSF48452">
    <property type="entry name" value="TPR-like"/>
    <property type="match status" value="1"/>
</dbReference>
<dbReference type="InterPro" id="IPR011990">
    <property type="entry name" value="TPR-like_helical_dom_sf"/>
</dbReference>
<keyword evidence="3" id="KW-0732">Signal</keyword>
<keyword evidence="5" id="KW-0998">Cell outer membrane</keyword>
<organism evidence="8 9">
    <name type="scientific">Chitinophaga silvatica</name>
    <dbReference type="NCBI Taxonomy" id="2282649"/>
    <lineage>
        <taxon>Bacteria</taxon>
        <taxon>Pseudomonadati</taxon>
        <taxon>Bacteroidota</taxon>
        <taxon>Chitinophagia</taxon>
        <taxon>Chitinophagales</taxon>
        <taxon>Chitinophagaceae</taxon>
        <taxon>Chitinophaga</taxon>
    </lineage>
</organism>
<feature type="domain" description="RagB/SusD" evidence="6">
    <location>
        <begin position="327"/>
        <end position="464"/>
    </location>
</feature>
<dbReference type="InterPro" id="IPR012944">
    <property type="entry name" value="SusD_RagB_dom"/>
</dbReference>
<evidence type="ECO:0000313" key="9">
    <source>
        <dbReference type="Proteomes" id="UP000260644"/>
    </source>
</evidence>